<dbReference type="InterPro" id="IPR036055">
    <property type="entry name" value="LDL_receptor-like_sf"/>
</dbReference>
<proteinExistence type="predicted"/>
<sequence length="375" mass="42072">MGYNATTFPNIFKHRSIEDVLENSIPFRELVDAECYRHAYEFVCRVLQPSCRKGENEDEMLLPCRGFCREFMTGCGGRMNENIKAFLDCCVDELQSRAFSPRICDGVIDCQDLTDENTCTYCPINHIHCGIGRVCIPKSKRCDGRTDFSLASSVETLRKSEVITPHATKYNSEGFVIFNEKGEVGKLCTENINRSLPANQTIGVLHSVASSLCKTLTYQNVISVNVETDIENNISYVKMKNPTAPEISFVRSKCPSKQVLKVACSELECDGDSRRLALALGAFQGGGSHLRWNSRGARLGGDDNFLFPRATKGRMDGQVWDYKVIQLYPVGARTPHHRHAEIAGRGQHYRVGQTRRTGSTERLCPTDLPARRERV</sequence>
<dbReference type="GO" id="GO:0042813">
    <property type="term" value="F:Wnt receptor activity"/>
    <property type="evidence" value="ECO:0007669"/>
    <property type="project" value="TreeGrafter"/>
</dbReference>
<dbReference type="InterPro" id="IPR036790">
    <property type="entry name" value="Frizzled_dom_sf"/>
</dbReference>
<comment type="caution">
    <text evidence="6">The sequence shown here is derived from an EMBL/GenBank/DDBJ whole genome shotgun (WGS) entry which is preliminary data.</text>
</comment>
<dbReference type="CDD" id="cd00112">
    <property type="entry name" value="LDLa"/>
    <property type="match status" value="1"/>
</dbReference>
<dbReference type="PANTHER" id="PTHR11309">
    <property type="entry name" value="FRIZZLED"/>
    <property type="match status" value="1"/>
</dbReference>
<dbReference type="SUPFAM" id="SSF63501">
    <property type="entry name" value="Frizzled cysteine-rich domain"/>
    <property type="match status" value="1"/>
</dbReference>
<evidence type="ECO:0000313" key="6">
    <source>
        <dbReference type="EMBL" id="CAH1967729.1"/>
    </source>
</evidence>
<gene>
    <name evidence="6" type="ORF">ACAOBT_LOCUS7519</name>
</gene>
<dbReference type="GO" id="GO:0035567">
    <property type="term" value="P:non-canonical Wnt signaling pathway"/>
    <property type="evidence" value="ECO:0007669"/>
    <property type="project" value="TreeGrafter"/>
</dbReference>
<evidence type="ECO:0000256" key="1">
    <source>
        <dbReference type="ARBA" id="ARBA00004162"/>
    </source>
</evidence>
<feature type="domain" description="FZ" evidence="5">
    <location>
        <begin position="1"/>
        <end position="122"/>
    </location>
</feature>
<evidence type="ECO:0000313" key="7">
    <source>
        <dbReference type="Proteomes" id="UP001152888"/>
    </source>
</evidence>
<comment type="subcellular location">
    <subcellularLocation>
        <location evidence="1">Cell membrane</location>
        <topology evidence="1">Single-pass membrane protein</topology>
    </subcellularLocation>
</comment>
<accession>A0A9P0K6V0</accession>
<dbReference type="Gene3D" id="4.10.400.10">
    <property type="entry name" value="Low-density Lipoprotein Receptor"/>
    <property type="match status" value="1"/>
</dbReference>
<dbReference type="EMBL" id="CAKOFQ010006747">
    <property type="protein sequence ID" value="CAH1967729.1"/>
    <property type="molecule type" value="Genomic_DNA"/>
</dbReference>
<keyword evidence="3" id="KW-1015">Disulfide bond</keyword>
<evidence type="ECO:0000256" key="4">
    <source>
        <dbReference type="PROSITE-ProRule" id="PRU00090"/>
    </source>
</evidence>
<comment type="caution">
    <text evidence="4">Lacks conserved residue(s) required for the propagation of feature annotation.</text>
</comment>
<dbReference type="Proteomes" id="UP001152888">
    <property type="component" value="Unassembled WGS sequence"/>
</dbReference>
<keyword evidence="2" id="KW-0217">Developmental protein</keyword>
<dbReference type="InterPro" id="IPR020067">
    <property type="entry name" value="Frizzled_dom"/>
</dbReference>
<protein>
    <recommendedName>
        <fullName evidence="5">FZ domain-containing protein</fullName>
    </recommendedName>
</protein>
<reference evidence="6" key="1">
    <citation type="submission" date="2022-03" db="EMBL/GenBank/DDBJ databases">
        <authorList>
            <person name="Sayadi A."/>
        </authorList>
    </citation>
    <scope>NUCLEOTIDE SEQUENCE</scope>
</reference>
<dbReference type="Pfam" id="PF01392">
    <property type="entry name" value="Fz"/>
    <property type="match status" value="1"/>
</dbReference>
<dbReference type="GO" id="GO:0005886">
    <property type="term" value="C:plasma membrane"/>
    <property type="evidence" value="ECO:0007669"/>
    <property type="project" value="UniProtKB-SubCell"/>
</dbReference>
<evidence type="ECO:0000256" key="2">
    <source>
        <dbReference type="ARBA" id="ARBA00022473"/>
    </source>
</evidence>
<dbReference type="Gene3D" id="1.10.2000.10">
    <property type="entry name" value="Frizzled cysteine-rich domain"/>
    <property type="match status" value="1"/>
</dbReference>
<dbReference type="SMART" id="SM00063">
    <property type="entry name" value="FRI"/>
    <property type="match status" value="1"/>
</dbReference>
<dbReference type="PROSITE" id="PS50038">
    <property type="entry name" value="FZ"/>
    <property type="match status" value="1"/>
</dbReference>
<organism evidence="6 7">
    <name type="scientific">Acanthoscelides obtectus</name>
    <name type="common">Bean weevil</name>
    <name type="synonym">Bruchus obtectus</name>
    <dbReference type="NCBI Taxonomy" id="200917"/>
    <lineage>
        <taxon>Eukaryota</taxon>
        <taxon>Metazoa</taxon>
        <taxon>Ecdysozoa</taxon>
        <taxon>Arthropoda</taxon>
        <taxon>Hexapoda</taxon>
        <taxon>Insecta</taxon>
        <taxon>Pterygota</taxon>
        <taxon>Neoptera</taxon>
        <taxon>Endopterygota</taxon>
        <taxon>Coleoptera</taxon>
        <taxon>Polyphaga</taxon>
        <taxon>Cucujiformia</taxon>
        <taxon>Chrysomeloidea</taxon>
        <taxon>Chrysomelidae</taxon>
        <taxon>Bruchinae</taxon>
        <taxon>Bruchini</taxon>
        <taxon>Acanthoscelides</taxon>
    </lineage>
</organism>
<dbReference type="InterPro" id="IPR015526">
    <property type="entry name" value="Frizzled/SFRP"/>
</dbReference>
<dbReference type="GO" id="GO:0017147">
    <property type="term" value="F:Wnt-protein binding"/>
    <property type="evidence" value="ECO:0007669"/>
    <property type="project" value="TreeGrafter"/>
</dbReference>
<keyword evidence="7" id="KW-1185">Reference proteome</keyword>
<dbReference type="AlphaFoldDB" id="A0A9P0K6V0"/>
<dbReference type="InterPro" id="IPR002172">
    <property type="entry name" value="LDrepeatLR_classA_rpt"/>
</dbReference>
<dbReference type="OrthoDB" id="5985572at2759"/>
<evidence type="ECO:0000259" key="5">
    <source>
        <dbReference type="PROSITE" id="PS50038"/>
    </source>
</evidence>
<dbReference type="GO" id="GO:0060070">
    <property type="term" value="P:canonical Wnt signaling pathway"/>
    <property type="evidence" value="ECO:0007669"/>
    <property type="project" value="TreeGrafter"/>
</dbReference>
<evidence type="ECO:0000256" key="3">
    <source>
        <dbReference type="ARBA" id="ARBA00023157"/>
    </source>
</evidence>
<name>A0A9P0K6V0_ACAOB</name>
<dbReference type="CDD" id="cd07066">
    <property type="entry name" value="CRD_FZ"/>
    <property type="match status" value="1"/>
</dbReference>